<proteinExistence type="predicted"/>
<evidence type="ECO:0000313" key="1">
    <source>
        <dbReference type="EMBL" id="KXU10862.1"/>
    </source>
</evidence>
<dbReference type="Proteomes" id="UP000070779">
    <property type="component" value="Unassembled WGS sequence"/>
</dbReference>
<comment type="caution">
    <text evidence="1">The sequence shown here is derived from an EMBL/GenBank/DDBJ whole genome shotgun (WGS) entry which is preliminary data.</text>
</comment>
<sequence>MTYLTKDEFVTDLGFDDVVDFEKLAKRAEIAINLYTQGIYQKHIDFEKEVEYRKSAVKLAMGFQIDYLNSSGIMTADEKQTMASVSIGRTSINYGNKQRFSAGQQFNLCFDAENALKQAGFSLIVGVDYDR</sequence>
<evidence type="ECO:0000313" key="2">
    <source>
        <dbReference type="Proteomes" id="UP000070779"/>
    </source>
</evidence>
<name>A0A139R7X5_STRMT</name>
<protein>
    <submittedName>
        <fullName evidence="1">Phage protein</fullName>
    </submittedName>
</protein>
<gene>
    <name evidence="1" type="ORF">SMIDD22_01811</name>
</gene>
<dbReference type="EMBL" id="LQZD01000433">
    <property type="protein sequence ID" value="KXU10862.1"/>
    <property type="molecule type" value="Genomic_DNA"/>
</dbReference>
<dbReference type="AlphaFoldDB" id="A0A139R7X5"/>
<accession>A0A139R7X5</accession>
<organism evidence="1 2">
    <name type="scientific">Streptococcus mitis</name>
    <dbReference type="NCBI Taxonomy" id="28037"/>
    <lineage>
        <taxon>Bacteria</taxon>
        <taxon>Bacillati</taxon>
        <taxon>Bacillota</taxon>
        <taxon>Bacilli</taxon>
        <taxon>Lactobacillales</taxon>
        <taxon>Streptococcaceae</taxon>
        <taxon>Streptococcus</taxon>
        <taxon>Streptococcus mitis group</taxon>
    </lineage>
</organism>
<reference evidence="1 2" key="1">
    <citation type="submission" date="2016-01" db="EMBL/GenBank/DDBJ databases">
        <title>Highly variable Streptococcus oralis are common among viridans streptococci isolated from primates.</title>
        <authorList>
            <person name="Denapaite D."/>
            <person name="Rieger M."/>
            <person name="Koendgen S."/>
            <person name="Brueckner R."/>
            <person name="Ochigava I."/>
            <person name="Kappeler P."/>
            <person name="Maetz-Rensing K."/>
            <person name="Leendertz F."/>
            <person name="Hakenbeck R."/>
        </authorList>
    </citation>
    <scope>NUCLEOTIDE SEQUENCE [LARGE SCALE GENOMIC DNA]</scope>
    <source>
        <strain evidence="1 2">DD22</strain>
    </source>
</reference>
<dbReference type="PATRIC" id="fig|28037.238.peg.2144"/>